<reference evidence="2 3" key="1">
    <citation type="journal article" date="2009" name="J. Bacteriol.">
        <title>Complete genome sequence of the anaerobic, protein-degrading hyperthermophilic crenarchaeon Desulfurococcus kamchatkensis.</title>
        <authorList>
            <person name="Ravin N.V."/>
            <person name="Mardanov A.V."/>
            <person name="Beletsky A.V."/>
            <person name="Kublanov I.V."/>
            <person name="Kolganova T.V."/>
            <person name="Lebedinsky A.V."/>
            <person name="Chernyh N.A."/>
            <person name="Bonch-Osmolovskaya E.A."/>
            <person name="Skryabin K.G."/>
        </authorList>
    </citation>
    <scope>NUCLEOTIDE SEQUENCE [LARGE SCALE GENOMIC DNA]</scope>
    <source>
        <strain evidence="3">DSM 18924 / JCM 16383 / VKM B-2413 / 1221n</strain>
    </source>
</reference>
<dbReference type="RefSeq" id="WP_012608519.1">
    <property type="nucleotide sequence ID" value="NC_011766.1"/>
</dbReference>
<accession>B8D4Z7</accession>
<dbReference type="HOGENOM" id="CLU_2839223_0_0_2"/>
<evidence type="ECO:0000256" key="1">
    <source>
        <dbReference type="SAM" id="MobiDB-lite"/>
    </source>
</evidence>
<organism evidence="2 3">
    <name type="scientific">Desulfurococcus amylolyticus (strain DSM 18924 / JCM 16383 / VKM B-2413 / 1221n)</name>
    <name type="common">Desulfurococcus kamchatkensis</name>
    <dbReference type="NCBI Taxonomy" id="490899"/>
    <lineage>
        <taxon>Archaea</taxon>
        <taxon>Thermoproteota</taxon>
        <taxon>Thermoprotei</taxon>
        <taxon>Desulfurococcales</taxon>
        <taxon>Desulfurococcaceae</taxon>
        <taxon>Desulfurococcus</taxon>
    </lineage>
</organism>
<sequence>MRGSQGGGTPTSWLGHSPARQNNIEEIEEYEVIKDIGSGLNEDRKGFKKILKLATERKISKIVVA</sequence>
<dbReference type="GeneID" id="7170996"/>
<proteinExistence type="predicted"/>
<evidence type="ECO:0000313" key="2">
    <source>
        <dbReference type="EMBL" id="ACL11178.1"/>
    </source>
</evidence>
<evidence type="ECO:0000313" key="3">
    <source>
        <dbReference type="Proteomes" id="UP000006903"/>
    </source>
</evidence>
<protein>
    <submittedName>
        <fullName evidence="2">Uncharacterized protein</fullName>
    </submittedName>
</protein>
<dbReference type="eggNOG" id="arCOG03164">
    <property type="taxonomic scope" value="Archaea"/>
</dbReference>
<dbReference type="AlphaFoldDB" id="B8D4Z7"/>
<feature type="compositionally biased region" description="Polar residues" evidence="1">
    <location>
        <begin position="10"/>
        <end position="20"/>
    </location>
</feature>
<dbReference type="Gene3D" id="3.40.50.1390">
    <property type="entry name" value="Resolvase, N-terminal catalytic domain"/>
    <property type="match status" value="1"/>
</dbReference>
<dbReference type="KEGG" id="dka:DKAM_0852"/>
<dbReference type="InterPro" id="IPR036162">
    <property type="entry name" value="Resolvase-like_N_sf"/>
</dbReference>
<feature type="region of interest" description="Disordered" evidence="1">
    <location>
        <begin position="1"/>
        <end position="20"/>
    </location>
</feature>
<dbReference type="GO" id="GO:0000150">
    <property type="term" value="F:DNA strand exchange activity"/>
    <property type="evidence" value="ECO:0007669"/>
    <property type="project" value="InterPro"/>
</dbReference>
<dbReference type="EMBL" id="CP001140">
    <property type="protein sequence ID" value="ACL11178.1"/>
    <property type="molecule type" value="Genomic_DNA"/>
</dbReference>
<gene>
    <name evidence="2" type="ordered locus">DKAM_0852</name>
</gene>
<dbReference type="Proteomes" id="UP000006903">
    <property type="component" value="Chromosome"/>
</dbReference>
<name>B8D4Z7_DESA1</name>
<dbReference type="GO" id="GO:0003677">
    <property type="term" value="F:DNA binding"/>
    <property type="evidence" value="ECO:0007669"/>
    <property type="project" value="InterPro"/>
</dbReference>